<dbReference type="Pfam" id="PF05225">
    <property type="entry name" value="HTH_psq"/>
    <property type="match status" value="1"/>
</dbReference>
<name>A0A502JGW5_HAEHA</name>
<proteinExistence type="predicted"/>
<dbReference type="InterPro" id="IPR009057">
    <property type="entry name" value="Homeodomain-like_sf"/>
</dbReference>
<evidence type="ECO:0000259" key="1">
    <source>
        <dbReference type="Pfam" id="PF05225"/>
    </source>
</evidence>
<dbReference type="SUPFAM" id="SSF46689">
    <property type="entry name" value="Homeodomain-like"/>
    <property type="match status" value="1"/>
</dbReference>
<dbReference type="Proteomes" id="UP000317926">
    <property type="component" value="Unassembled WGS sequence"/>
</dbReference>
<dbReference type="GO" id="GO:0003677">
    <property type="term" value="F:DNA binding"/>
    <property type="evidence" value="ECO:0007669"/>
    <property type="project" value="InterPro"/>
</dbReference>
<dbReference type="InterPro" id="IPR007889">
    <property type="entry name" value="HTH_Psq"/>
</dbReference>
<dbReference type="InterPro" id="IPR036388">
    <property type="entry name" value="WH-like_DNA-bd_sf"/>
</dbReference>
<evidence type="ECO:0000313" key="3">
    <source>
        <dbReference type="Proteomes" id="UP000317926"/>
    </source>
</evidence>
<gene>
    <name evidence="2" type="ORF">EUX55_06305</name>
</gene>
<dbReference type="Gene3D" id="1.10.10.10">
    <property type="entry name" value="Winged helix-like DNA-binding domain superfamily/Winged helix DNA-binding domain"/>
    <property type="match status" value="1"/>
</dbReference>
<dbReference type="AlphaFoldDB" id="A0A502JGW5"/>
<accession>A0A502JGW5</accession>
<dbReference type="EMBL" id="SDPK01000028">
    <property type="protein sequence ID" value="TPG98587.1"/>
    <property type="molecule type" value="Genomic_DNA"/>
</dbReference>
<organism evidence="2 3">
    <name type="scientific">Haemophilus haemolyticus</name>
    <dbReference type="NCBI Taxonomy" id="726"/>
    <lineage>
        <taxon>Bacteria</taxon>
        <taxon>Pseudomonadati</taxon>
        <taxon>Pseudomonadota</taxon>
        <taxon>Gammaproteobacteria</taxon>
        <taxon>Pasteurellales</taxon>
        <taxon>Pasteurellaceae</taxon>
        <taxon>Haemophilus</taxon>
    </lineage>
</organism>
<feature type="domain" description="HTH psq-type" evidence="1">
    <location>
        <begin position="22"/>
        <end position="45"/>
    </location>
</feature>
<sequence>MRCRFFIGKQYTIEFKLQVLQPILNRKMSIREAARFYNIPSNSLVGTWLTV</sequence>
<evidence type="ECO:0000313" key="2">
    <source>
        <dbReference type="EMBL" id="TPG98587.1"/>
    </source>
</evidence>
<protein>
    <recommendedName>
        <fullName evidence="1">HTH psq-type domain-containing protein</fullName>
    </recommendedName>
</protein>
<reference evidence="2 3" key="1">
    <citation type="submission" date="2019-01" db="EMBL/GenBank/DDBJ databases">
        <title>Comparative genomic analysis identifies haemin-independent Haemophilus haemolyticus: a formal re-classification of Haemophilus intermedius.</title>
        <authorList>
            <person name="Harris T.M."/>
            <person name="Price E.P."/>
            <person name="Sarovich D.S."/>
            <person name="Norskov-Lauritsen N."/>
            <person name="Beissbarth J."/>
            <person name="Chang A.B."/>
            <person name="Smith-Vaughan H.C."/>
        </authorList>
    </citation>
    <scope>NUCLEOTIDE SEQUENCE [LARGE SCALE GENOMIC DNA]</scope>
    <source>
        <strain evidence="2 3">PN24</strain>
    </source>
</reference>
<comment type="caution">
    <text evidence="2">The sequence shown here is derived from an EMBL/GenBank/DDBJ whole genome shotgun (WGS) entry which is preliminary data.</text>
</comment>